<keyword evidence="2" id="KW-1185">Reference proteome</keyword>
<accession>A0AA39QZ01</accession>
<gene>
    <name evidence="1" type="ORF">JMJ35_006338</name>
</gene>
<evidence type="ECO:0000313" key="2">
    <source>
        <dbReference type="Proteomes" id="UP001166286"/>
    </source>
</evidence>
<dbReference type="Proteomes" id="UP001166286">
    <property type="component" value="Unassembled WGS sequence"/>
</dbReference>
<dbReference type="AlphaFoldDB" id="A0AA39QZ01"/>
<dbReference type="EMBL" id="JAFEKC020000013">
    <property type="protein sequence ID" value="KAK0511765.1"/>
    <property type="molecule type" value="Genomic_DNA"/>
</dbReference>
<reference evidence="1" key="1">
    <citation type="submission" date="2023-03" db="EMBL/GenBank/DDBJ databases">
        <title>Complete genome of Cladonia borealis.</title>
        <authorList>
            <person name="Park H."/>
        </authorList>
    </citation>
    <scope>NUCLEOTIDE SEQUENCE</scope>
    <source>
        <strain evidence="1">ANT050790</strain>
    </source>
</reference>
<proteinExistence type="predicted"/>
<protein>
    <submittedName>
        <fullName evidence="1">Uncharacterized protein</fullName>
    </submittedName>
</protein>
<comment type="caution">
    <text evidence="1">The sequence shown here is derived from an EMBL/GenBank/DDBJ whole genome shotgun (WGS) entry which is preliminary data.</text>
</comment>
<evidence type="ECO:0000313" key="1">
    <source>
        <dbReference type="EMBL" id="KAK0511765.1"/>
    </source>
</evidence>
<name>A0AA39QZ01_9LECA</name>
<organism evidence="1 2">
    <name type="scientific">Cladonia borealis</name>
    <dbReference type="NCBI Taxonomy" id="184061"/>
    <lineage>
        <taxon>Eukaryota</taxon>
        <taxon>Fungi</taxon>
        <taxon>Dikarya</taxon>
        <taxon>Ascomycota</taxon>
        <taxon>Pezizomycotina</taxon>
        <taxon>Lecanoromycetes</taxon>
        <taxon>OSLEUM clade</taxon>
        <taxon>Lecanoromycetidae</taxon>
        <taxon>Lecanorales</taxon>
        <taxon>Lecanorineae</taxon>
        <taxon>Cladoniaceae</taxon>
        <taxon>Cladonia</taxon>
    </lineage>
</organism>
<sequence>MVTPLNTLARRLPWPPSAIRLPPTMYMVVQATSGKEAAPSRKGKRSQTSLILVCCLEKTVSDLGIGKIVRRTQLPVRLIQPRNRNRLHNLHGQITLVTLRPYLRILHQGVLILPSIPLQSRKKQGVKRHF</sequence>